<dbReference type="Proteomes" id="UP000193240">
    <property type="component" value="Unassembled WGS sequence"/>
</dbReference>
<evidence type="ECO:0000313" key="1">
    <source>
        <dbReference type="EMBL" id="OSS52577.1"/>
    </source>
</evidence>
<dbReference type="OMA" id="ISPWIMP"/>
<proteinExistence type="predicted"/>
<evidence type="ECO:0000313" key="2">
    <source>
        <dbReference type="Proteomes" id="UP000193240"/>
    </source>
</evidence>
<reference evidence="1 2" key="1">
    <citation type="journal article" date="2017" name="Genome Announc.">
        <title>Genome sequence of the saprophytic ascomycete Epicoccum nigrum ICMP 19927 strain isolated from New Zealand.</title>
        <authorList>
            <person name="Fokin M."/>
            <person name="Fleetwood D."/>
            <person name="Weir B.S."/>
            <person name="Villas-Boas S.G."/>
        </authorList>
    </citation>
    <scope>NUCLEOTIDE SEQUENCE [LARGE SCALE GENOMIC DNA]</scope>
    <source>
        <strain evidence="1 2">ICMP 19927</strain>
    </source>
</reference>
<accession>A0A1Y2MAS5</accession>
<dbReference type="AlphaFoldDB" id="A0A1Y2MAS5"/>
<sequence length="361" mass="40269">MDYVEEEEDSDKPRYVLLYMANGALGATHPLGLVLNQGEATAMQHMSIRDTEITMNGRQVWLPLEIILDGLVDMIEQGKILAVDASYSGEQERTEPWVMPSYTERDLEESLQAFQQLADMIQDRMPSKPQSVNQGLLEMVTAGHPNILPANSFAHRFLAQCAQPAFTHIASGLSVAQNQPFAPASGQADTNSHFPLLLFASTSPAYQQSRRAPWGEQMHNSPFARDFNNISSHPAGLYLSKSDPHGPHPFEDGCRLALPFTLGTIAFARTSDGALIGEHVRRAGDEAAEMEPQSAELYQLGFNHFIAAHDVQLRYVLGRWLKMVEEGEWKVDEHGVVGGVEKWRDADAEEHWAEYQLPMSW</sequence>
<name>A0A1Y2MAS5_EPING</name>
<dbReference type="InParanoid" id="A0A1Y2MAS5"/>
<organism evidence="1 2">
    <name type="scientific">Epicoccum nigrum</name>
    <name type="common">Soil fungus</name>
    <name type="synonym">Epicoccum purpurascens</name>
    <dbReference type="NCBI Taxonomy" id="105696"/>
    <lineage>
        <taxon>Eukaryota</taxon>
        <taxon>Fungi</taxon>
        <taxon>Dikarya</taxon>
        <taxon>Ascomycota</taxon>
        <taxon>Pezizomycotina</taxon>
        <taxon>Dothideomycetes</taxon>
        <taxon>Pleosporomycetidae</taxon>
        <taxon>Pleosporales</taxon>
        <taxon>Pleosporineae</taxon>
        <taxon>Didymellaceae</taxon>
        <taxon>Epicoccum</taxon>
    </lineage>
</organism>
<dbReference type="EMBL" id="KZ107839">
    <property type="protein sequence ID" value="OSS52577.1"/>
    <property type="molecule type" value="Genomic_DNA"/>
</dbReference>
<gene>
    <name evidence="1" type="ORF">B5807_01848</name>
</gene>
<keyword evidence="2" id="KW-1185">Reference proteome</keyword>
<dbReference type="STRING" id="105696.A0A1Y2MAS5"/>
<protein>
    <submittedName>
        <fullName evidence="1">Uncharacterized protein</fullName>
    </submittedName>
</protein>